<dbReference type="PANTHER" id="PTHR34353">
    <property type="entry name" value="CRISPR-ASSOCIATED ENDONUCLEASE CAS1 1"/>
    <property type="match status" value="1"/>
</dbReference>
<dbReference type="NCBIfam" id="TIGR03638">
    <property type="entry name" value="cas1_ECOLI"/>
    <property type="match status" value="1"/>
</dbReference>
<keyword evidence="2" id="KW-0479">Metal-binding</keyword>
<keyword evidence="7" id="KW-0238">DNA-binding</keyword>
<keyword evidence="4" id="KW-0378">Hydrolase</keyword>
<dbReference type="Gene3D" id="3.100.10.20">
    <property type="entry name" value="CRISPR-associated endonuclease Cas1, N-terminal domain"/>
    <property type="match status" value="1"/>
</dbReference>
<sequence length="279" mass="30532">MLGPGTNITHQAMVLLGDSGASIVWVGEQGVRYYASGRSLARSSRLIEAQARLVSGRLTRLEVARQMYEMRFAGEDTSGLTMQQLRGREGARIRGVYRDSASQYGVEWTRRDYSPDDFANSNPINQALSAAHACLYGVVHAVIVALGCSPALGFVHSGHELSFVYDVADLYKADITIPLAFQVVGELQGTWSSDADEAPSMESEFDDLPGITRRRVRDAISDGKILARCTRDIRSLLLPDDPIEEDEKDAVVLTLWDEKVGRVAAGANYSDGTPDEVDF</sequence>
<dbReference type="InterPro" id="IPR002729">
    <property type="entry name" value="CRISPR-assoc_Cas1"/>
</dbReference>
<organism evidence="8 9">
    <name type="scientific">Brooklawnia propionicigenes</name>
    <dbReference type="NCBI Taxonomy" id="3041175"/>
    <lineage>
        <taxon>Bacteria</taxon>
        <taxon>Bacillati</taxon>
        <taxon>Actinomycetota</taxon>
        <taxon>Actinomycetes</taxon>
        <taxon>Propionibacteriales</taxon>
        <taxon>Propionibacteriaceae</taxon>
        <taxon>Brooklawnia</taxon>
    </lineage>
</organism>
<dbReference type="GO" id="GO:0004520">
    <property type="term" value="F:DNA endonuclease activity"/>
    <property type="evidence" value="ECO:0007669"/>
    <property type="project" value="InterPro"/>
</dbReference>
<accession>A0AAN0MFG0</accession>
<dbReference type="AlphaFoldDB" id="A0AAN0MFG0"/>
<dbReference type="KEGG" id="broo:brsh051_06600"/>
<protein>
    <submittedName>
        <fullName evidence="8">Type I-E CRISPR-associated endonuclease Cas1e</fullName>
    </submittedName>
</protein>
<keyword evidence="3 8" id="KW-0255">Endonuclease</keyword>
<evidence type="ECO:0000313" key="8">
    <source>
        <dbReference type="EMBL" id="BEH01379.1"/>
    </source>
</evidence>
<dbReference type="InterPro" id="IPR042211">
    <property type="entry name" value="CRISPR-assoc_Cas1_N"/>
</dbReference>
<dbReference type="Proteomes" id="UP001431656">
    <property type="component" value="Chromosome"/>
</dbReference>
<keyword evidence="9" id="KW-1185">Reference proteome</keyword>
<keyword evidence="6" id="KW-0051">Antiviral defense</keyword>
<evidence type="ECO:0000256" key="2">
    <source>
        <dbReference type="ARBA" id="ARBA00022723"/>
    </source>
</evidence>
<evidence type="ECO:0000256" key="4">
    <source>
        <dbReference type="ARBA" id="ARBA00022801"/>
    </source>
</evidence>
<dbReference type="Gene3D" id="1.20.120.920">
    <property type="entry name" value="CRISPR-associated endonuclease Cas1, C-terminal domain"/>
    <property type="match status" value="1"/>
</dbReference>
<dbReference type="Pfam" id="PF01867">
    <property type="entry name" value="Cas_Cas1"/>
    <property type="match status" value="1"/>
</dbReference>
<dbReference type="InterPro" id="IPR042206">
    <property type="entry name" value="CRISPR-assoc_Cas1_C"/>
</dbReference>
<name>A0AAN0MFG0_9ACTN</name>
<keyword evidence="5" id="KW-0460">Magnesium</keyword>
<proteinExistence type="predicted"/>
<dbReference type="GO" id="GO:0016787">
    <property type="term" value="F:hydrolase activity"/>
    <property type="evidence" value="ECO:0007669"/>
    <property type="project" value="UniProtKB-KW"/>
</dbReference>
<dbReference type="GO" id="GO:0003677">
    <property type="term" value="F:DNA binding"/>
    <property type="evidence" value="ECO:0007669"/>
    <property type="project" value="UniProtKB-KW"/>
</dbReference>
<gene>
    <name evidence="8" type="primary">cas1e</name>
    <name evidence="8" type="ORF">brsh051_06600</name>
</gene>
<evidence type="ECO:0000256" key="1">
    <source>
        <dbReference type="ARBA" id="ARBA00022722"/>
    </source>
</evidence>
<dbReference type="GO" id="GO:0046872">
    <property type="term" value="F:metal ion binding"/>
    <property type="evidence" value="ECO:0007669"/>
    <property type="project" value="UniProtKB-KW"/>
</dbReference>
<keyword evidence="1" id="KW-0540">Nuclease</keyword>
<evidence type="ECO:0000256" key="5">
    <source>
        <dbReference type="ARBA" id="ARBA00022842"/>
    </source>
</evidence>
<dbReference type="PANTHER" id="PTHR34353:SF3">
    <property type="entry name" value="CRISPR-ASSOCIATED ENDONUCLEASE CAS1"/>
    <property type="match status" value="1"/>
</dbReference>
<reference evidence="8" key="1">
    <citation type="journal article" date="2024" name="Int. J. Syst. Evol. Microbiol.">
        <title>Brooklawnia propionicigenes sp. nov., a facultatively anaerobic, propionate-producing bacterium isolated from a methanogenic reactor treating waste from cattle farms.</title>
        <authorList>
            <person name="Akita Y."/>
            <person name="Ueki A."/>
            <person name="Tonouchi A."/>
            <person name="Sugawara Y."/>
            <person name="Honma S."/>
            <person name="Kaku N."/>
            <person name="Ueki K."/>
        </authorList>
    </citation>
    <scope>NUCLEOTIDE SEQUENCE</scope>
    <source>
        <strain evidence="8">SH051</strain>
    </source>
</reference>
<dbReference type="GO" id="GO:0043571">
    <property type="term" value="P:maintenance of CRISPR repeat elements"/>
    <property type="evidence" value="ECO:0007669"/>
    <property type="project" value="InterPro"/>
</dbReference>
<dbReference type="GO" id="GO:0051607">
    <property type="term" value="P:defense response to virus"/>
    <property type="evidence" value="ECO:0007669"/>
    <property type="project" value="UniProtKB-KW"/>
</dbReference>
<dbReference type="InterPro" id="IPR050646">
    <property type="entry name" value="Cas1"/>
</dbReference>
<evidence type="ECO:0000256" key="6">
    <source>
        <dbReference type="ARBA" id="ARBA00023118"/>
    </source>
</evidence>
<dbReference type="InterPro" id="IPR019851">
    <property type="entry name" value="CRISPR-assoc_Cas1_ECOLI"/>
</dbReference>
<evidence type="ECO:0000256" key="7">
    <source>
        <dbReference type="ARBA" id="ARBA00023125"/>
    </source>
</evidence>
<evidence type="ECO:0000256" key="3">
    <source>
        <dbReference type="ARBA" id="ARBA00022759"/>
    </source>
</evidence>
<dbReference type="EMBL" id="AP028056">
    <property type="protein sequence ID" value="BEH01379.1"/>
    <property type="molecule type" value="Genomic_DNA"/>
</dbReference>
<evidence type="ECO:0000313" key="9">
    <source>
        <dbReference type="Proteomes" id="UP001431656"/>
    </source>
</evidence>